<reference evidence="2 3" key="1">
    <citation type="submission" date="2018-04" db="EMBL/GenBank/DDBJ databases">
        <title>WGS assembly of Panicum hallii var. hallii HAL2.</title>
        <authorList>
            <person name="Lovell J."/>
            <person name="Jenkins J."/>
            <person name="Lowry D."/>
            <person name="Mamidi S."/>
            <person name="Sreedasyam A."/>
            <person name="Weng X."/>
            <person name="Barry K."/>
            <person name="Bonette J."/>
            <person name="Campitelli B."/>
            <person name="Daum C."/>
            <person name="Gordon S."/>
            <person name="Gould B."/>
            <person name="Lipzen A."/>
            <person name="MacQueen A."/>
            <person name="Palacio-Mejia J."/>
            <person name="Plott C."/>
            <person name="Shakirov E."/>
            <person name="Shu S."/>
            <person name="Yoshinaga Y."/>
            <person name="Zane M."/>
            <person name="Rokhsar D."/>
            <person name="Grimwood J."/>
            <person name="Schmutz J."/>
            <person name="Juenger T."/>
        </authorList>
    </citation>
    <scope>NUCLEOTIDE SEQUENCE [LARGE SCALE GENOMIC DNA]</scope>
    <source>
        <strain evidence="3">cv. HAL2</strain>
    </source>
</reference>
<accession>A0A2T7EJV2</accession>
<sequence>MSNRTPRHRIVCAAGAESATRVLPRHRIISISLFSRYSQIPLLRSFLFCIPLFETGPCMVDRWENKGKAEGAWEKYLHPDLGVCAVVFLRWVCGTISSIPPPPTSPINPHTQFASLPGRQAPRNPTLASSSSSPMDPPPTREDLEPEPEPEPGSRPFPDADEPWTTRSERDEPETSPPERDDPSSGAPPPPPPLRQQLMGACRADERLRPLLTLNVSCTAADDRFIAHLAQHFEVSEVGMLARCLCVPLVSLRVGKVQRDGALLCPTPIRGKLNLGLLPSSSMCLTFVGDDGYSEQLALLSNGFECLEVVIEEISADNSGRSFLVRISESKVFYYWCAEKSKEHGMELLSKMKNLLDGRPTLSDLTGISNSRLDAFATHLHAYLLASSIGDVKSLASLNDFLGPSRSHDQYLQLQSAVSKTSRFRASVSNATKSSSVYQTSLSPRSGTFKDGVPRASCSRVVGREKLKRRAEWSSPSIAPLDTNHLTSSSINPDSTSEKCDADCSRNIVTSVPLDLPLSFPLLPSIYSLGTCPPPEVSLEKQFKPYYCWCPPCPSSLQYTVSPLHLPATSVDPLSLPPLSSLVANEQQPCSEVSPNLDTTDLPSLNLPSILHDPLLHLPLPTSPLIPLHGSQVPTFTPLMSDPIVHVPVIDVCSAGQAYLVSCGPSISSAVPLLPSLKPLLPEADSLVERSARETLMRLIASAPPASNPQLANILPVVLPESISRANNVNKHADADPEDKDFGTSCVAAFGSAIGGVELYSENEVSSGDDSYETFSEYDETSIDCDVQHYQKI</sequence>
<dbReference type="Gramene" id="PUZ68126">
    <property type="protein sequence ID" value="PUZ68126"/>
    <property type="gene ID" value="GQ55_2G000500"/>
</dbReference>
<dbReference type="STRING" id="1504633.A0A2T7EJV2"/>
<organism evidence="2 3">
    <name type="scientific">Panicum hallii var. hallii</name>
    <dbReference type="NCBI Taxonomy" id="1504633"/>
    <lineage>
        <taxon>Eukaryota</taxon>
        <taxon>Viridiplantae</taxon>
        <taxon>Streptophyta</taxon>
        <taxon>Embryophyta</taxon>
        <taxon>Tracheophyta</taxon>
        <taxon>Spermatophyta</taxon>
        <taxon>Magnoliopsida</taxon>
        <taxon>Liliopsida</taxon>
        <taxon>Poales</taxon>
        <taxon>Poaceae</taxon>
        <taxon>PACMAD clade</taxon>
        <taxon>Panicoideae</taxon>
        <taxon>Panicodae</taxon>
        <taxon>Paniceae</taxon>
        <taxon>Panicinae</taxon>
        <taxon>Panicum</taxon>
        <taxon>Panicum sect. Panicum</taxon>
    </lineage>
</organism>
<feature type="compositionally biased region" description="Low complexity" evidence="1">
    <location>
        <begin position="122"/>
        <end position="134"/>
    </location>
</feature>
<dbReference type="EMBL" id="CM009750">
    <property type="protein sequence ID" value="PUZ68126.1"/>
    <property type="molecule type" value="Genomic_DNA"/>
</dbReference>
<dbReference type="PANTHER" id="PTHR36741:SF1">
    <property type="entry name" value="OS07G0100500 PROTEIN"/>
    <property type="match status" value="1"/>
</dbReference>
<dbReference type="OrthoDB" id="1921521at2759"/>
<evidence type="ECO:0000313" key="2">
    <source>
        <dbReference type="EMBL" id="PUZ68126.1"/>
    </source>
</evidence>
<keyword evidence="3" id="KW-1185">Reference proteome</keyword>
<protein>
    <submittedName>
        <fullName evidence="2">Uncharacterized protein</fullName>
    </submittedName>
</protein>
<evidence type="ECO:0000256" key="1">
    <source>
        <dbReference type="SAM" id="MobiDB-lite"/>
    </source>
</evidence>
<evidence type="ECO:0000313" key="3">
    <source>
        <dbReference type="Proteomes" id="UP000244336"/>
    </source>
</evidence>
<dbReference type="AlphaFoldDB" id="A0A2T7EJV2"/>
<dbReference type="Proteomes" id="UP000244336">
    <property type="component" value="Chromosome 2"/>
</dbReference>
<dbReference type="PANTHER" id="PTHR36741">
    <property type="entry name" value="OS07G0100500 PROTEIN"/>
    <property type="match status" value="1"/>
</dbReference>
<name>A0A2T7EJV2_9POAL</name>
<gene>
    <name evidence="2" type="ORF">GQ55_2G000500</name>
</gene>
<proteinExistence type="predicted"/>
<feature type="region of interest" description="Disordered" evidence="1">
    <location>
        <begin position="99"/>
        <end position="197"/>
    </location>
</feature>